<evidence type="ECO:0000256" key="1">
    <source>
        <dbReference type="SAM" id="Phobius"/>
    </source>
</evidence>
<keyword evidence="3" id="KW-1185">Reference proteome</keyword>
<comment type="caution">
    <text evidence="2">The sequence shown here is derived from an EMBL/GenBank/DDBJ whole genome shotgun (WGS) entry which is preliminary data.</text>
</comment>
<protein>
    <submittedName>
        <fullName evidence="2">Uncharacterized protein</fullName>
    </submittedName>
</protein>
<name>A0A5C5ZJH1_9BACT</name>
<dbReference type="EMBL" id="SJPQ01000003">
    <property type="protein sequence ID" value="TWT87310.1"/>
    <property type="molecule type" value="Genomic_DNA"/>
</dbReference>
<keyword evidence="1" id="KW-0472">Membrane</keyword>
<organism evidence="2 3">
    <name type="scientific">Pseudobythopirellula maris</name>
    <dbReference type="NCBI Taxonomy" id="2527991"/>
    <lineage>
        <taxon>Bacteria</taxon>
        <taxon>Pseudomonadati</taxon>
        <taxon>Planctomycetota</taxon>
        <taxon>Planctomycetia</taxon>
        <taxon>Pirellulales</taxon>
        <taxon>Lacipirellulaceae</taxon>
        <taxon>Pseudobythopirellula</taxon>
    </lineage>
</organism>
<evidence type="ECO:0000313" key="3">
    <source>
        <dbReference type="Proteomes" id="UP000315440"/>
    </source>
</evidence>
<keyword evidence="1" id="KW-1133">Transmembrane helix</keyword>
<keyword evidence="1" id="KW-0812">Transmembrane</keyword>
<dbReference type="AlphaFoldDB" id="A0A5C5ZJH1"/>
<feature type="transmembrane region" description="Helical" evidence="1">
    <location>
        <begin position="21"/>
        <end position="45"/>
    </location>
</feature>
<dbReference type="RefSeq" id="WP_146401341.1">
    <property type="nucleotide sequence ID" value="NZ_SJPQ01000003.1"/>
</dbReference>
<reference evidence="2 3" key="1">
    <citation type="submission" date="2019-02" db="EMBL/GenBank/DDBJ databases">
        <title>Deep-cultivation of Planctomycetes and their phenomic and genomic characterization uncovers novel biology.</title>
        <authorList>
            <person name="Wiegand S."/>
            <person name="Jogler M."/>
            <person name="Boedeker C."/>
            <person name="Pinto D."/>
            <person name="Vollmers J."/>
            <person name="Rivas-Marin E."/>
            <person name="Kohn T."/>
            <person name="Peeters S.H."/>
            <person name="Heuer A."/>
            <person name="Rast P."/>
            <person name="Oberbeckmann S."/>
            <person name="Bunk B."/>
            <person name="Jeske O."/>
            <person name="Meyerdierks A."/>
            <person name="Storesund J.E."/>
            <person name="Kallscheuer N."/>
            <person name="Luecker S."/>
            <person name="Lage O.M."/>
            <person name="Pohl T."/>
            <person name="Merkel B.J."/>
            <person name="Hornburger P."/>
            <person name="Mueller R.-W."/>
            <person name="Bruemmer F."/>
            <person name="Labrenz M."/>
            <person name="Spormann A.M."/>
            <person name="Op Den Camp H."/>
            <person name="Overmann J."/>
            <person name="Amann R."/>
            <person name="Jetten M.S.M."/>
            <person name="Mascher T."/>
            <person name="Medema M.H."/>
            <person name="Devos D.P."/>
            <person name="Kaster A.-K."/>
            <person name="Ovreas L."/>
            <person name="Rohde M."/>
            <person name="Galperin M.Y."/>
            <person name="Jogler C."/>
        </authorList>
    </citation>
    <scope>NUCLEOTIDE SEQUENCE [LARGE SCALE GENOMIC DNA]</scope>
    <source>
        <strain evidence="2 3">Mal64</strain>
    </source>
</reference>
<proteinExistence type="predicted"/>
<accession>A0A5C5ZJH1</accession>
<gene>
    <name evidence="2" type="ORF">Mal64_28480</name>
</gene>
<feature type="transmembrane region" description="Helical" evidence="1">
    <location>
        <begin position="57"/>
        <end position="79"/>
    </location>
</feature>
<sequence>MTAAATSQAHKASPSGGSVPFAVAFASLVACMVAGLLLAGALVRWNASWSPLANSPLVDSAVLAGLGLGAAWLAFALVRRSRRALAVFRKVGLAAGLLNLPLLPLALAGCFDGVASYWGMGVVLTIAGAMSATPLAVWLLLRGDRVGAWFDAR</sequence>
<feature type="transmembrane region" description="Helical" evidence="1">
    <location>
        <begin position="117"/>
        <end position="141"/>
    </location>
</feature>
<feature type="transmembrane region" description="Helical" evidence="1">
    <location>
        <begin position="91"/>
        <end position="111"/>
    </location>
</feature>
<dbReference type="Proteomes" id="UP000315440">
    <property type="component" value="Unassembled WGS sequence"/>
</dbReference>
<evidence type="ECO:0000313" key="2">
    <source>
        <dbReference type="EMBL" id="TWT87310.1"/>
    </source>
</evidence>